<keyword evidence="4" id="KW-1185">Reference proteome</keyword>
<feature type="compositionally biased region" description="Polar residues" evidence="1">
    <location>
        <begin position="217"/>
        <end position="233"/>
    </location>
</feature>
<feature type="signal peptide" evidence="2">
    <location>
        <begin position="1"/>
        <end position="20"/>
    </location>
</feature>
<comment type="caution">
    <text evidence="3">The sequence shown here is derived from an EMBL/GenBank/DDBJ whole genome shotgun (WGS) entry which is preliminary data.</text>
</comment>
<evidence type="ECO:0000256" key="2">
    <source>
        <dbReference type="SAM" id="SignalP"/>
    </source>
</evidence>
<evidence type="ECO:0000313" key="3">
    <source>
        <dbReference type="EMBL" id="KZS04319.1"/>
    </source>
</evidence>
<dbReference type="InterPro" id="IPR052976">
    <property type="entry name" value="Scoloptoxin-like"/>
</dbReference>
<feature type="chain" id="PRO_5013462094" evidence="2">
    <location>
        <begin position="21"/>
        <end position="411"/>
    </location>
</feature>
<dbReference type="PANTHER" id="PTHR22933">
    <property type="entry name" value="FI18007P1-RELATED"/>
    <property type="match status" value="1"/>
</dbReference>
<dbReference type="Gene3D" id="2.170.140.10">
    <property type="entry name" value="Chitin binding domain"/>
    <property type="match status" value="1"/>
</dbReference>
<name>A0A0P5DJC2_9CRUS</name>
<dbReference type="InterPro" id="IPR002557">
    <property type="entry name" value="Chitin-bd_dom"/>
</dbReference>
<sequence length="411" mass="43293">MFQFSTVILLLAGWLTQTNAYGFDVSRAEVLPSQPNGFGNLMPVSSGTAGSMSATFAGISQEQIDSQLSGLATGDVITINNIRYMALRTEHDVGQTGRRDVMILVQVEGYDSRPGIDSFQGDGYASDVSRLQDVPASVGTAMAGQSYDAPNNRQNINTDGAAVSVEASAGSYSAPYSTATDRQQDAVATAFNGGAAVNDPSPPSSSYSSSALMAAHNGQSDHSSSYSYPTTGSAKILPTESREDGRDYADTIPGVAGRDYPILSKVGASSFSCNGRREGGYYADVESSCQVYHVCALDKRFSFLCPNGTLFDQRAFVCKWWFNVDCASSANYYNLNDAIGIAERQVVQNGVSFASYDQAAKSGVSQSATKPIDGPPSPVVVQPVLIGPTIKRPSDGLAAIKAVMATSTYTG</sequence>
<feature type="compositionally biased region" description="Basic and acidic residues" evidence="1">
    <location>
        <begin position="240"/>
        <end position="249"/>
    </location>
</feature>
<gene>
    <name evidence="3" type="ORF">APZ42_032617</name>
</gene>
<keyword evidence="2" id="KW-0732">Signal</keyword>
<proteinExistence type="predicted"/>
<dbReference type="AlphaFoldDB" id="A0A0P5DJC2"/>
<dbReference type="GO" id="GO:0005576">
    <property type="term" value="C:extracellular region"/>
    <property type="evidence" value="ECO:0007669"/>
    <property type="project" value="InterPro"/>
</dbReference>
<dbReference type="Pfam" id="PF01607">
    <property type="entry name" value="CBM_14"/>
    <property type="match status" value="1"/>
</dbReference>
<evidence type="ECO:0000256" key="1">
    <source>
        <dbReference type="SAM" id="MobiDB-lite"/>
    </source>
</evidence>
<dbReference type="PANTHER" id="PTHR22933:SF42">
    <property type="entry name" value="FI18455P1-RELATED"/>
    <property type="match status" value="1"/>
</dbReference>
<evidence type="ECO:0000313" key="4">
    <source>
        <dbReference type="Proteomes" id="UP000076858"/>
    </source>
</evidence>
<feature type="region of interest" description="Disordered" evidence="1">
    <location>
        <begin position="193"/>
        <end position="251"/>
    </location>
</feature>
<dbReference type="OrthoDB" id="10052888at2759"/>
<reference evidence="3 4" key="1">
    <citation type="submission" date="2016-03" db="EMBL/GenBank/DDBJ databases">
        <title>EvidentialGene: Evidence-directed Construction of Genes on Genomes.</title>
        <authorList>
            <person name="Gilbert D.G."/>
            <person name="Choi J.-H."/>
            <person name="Mockaitis K."/>
            <person name="Colbourne J."/>
            <person name="Pfrender M."/>
        </authorList>
    </citation>
    <scope>NUCLEOTIDE SEQUENCE [LARGE SCALE GENOMIC DNA]</scope>
    <source>
        <strain evidence="3 4">Xinb3</strain>
        <tissue evidence="3">Complete organism</tissue>
    </source>
</reference>
<protein>
    <submittedName>
        <fullName evidence="3">Uncharacterized protein</fullName>
    </submittedName>
</protein>
<dbReference type="GO" id="GO:0008061">
    <property type="term" value="F:chitin binding"/>
    <property type="evidence" value="ECO:0007669"/>
    <property type="project" value="InterPro"/>
</dbReference>
<dbReference type="EMBL" id="LRGB01003123">
    <property type="protein sequence ID" value="KZS04319.1"/>
    <property type="molecule type" value="Genomic_DNA"/>
</dbReference>
<organism evidence="3 4">
    <name type="scientific">Daphnia magna</name>
    <dbReference type="NCBI Taxonomy" id="35525"/>
    <lineage>
        <taxon>Eukaryota</taxon>
        <taxon>Metazoa</taxon>
        <taxon>Ecdysozoa</taxon>
        <taxon>Arthropoda</taxon>
        <taxon>Crustacea</taxon>
        <taxon>Branchiopoda</taxon>
        <taxon>Diplostraca</taxon>
        <taxon>Cladocera</taxon>
        <taxon>Anomopoda</taxon>
        <taxon>Daphniidae</taxon>
        <taxon>Daphnia</taxon>
    </lineage>
</organism>
<dbReference type="SMART" id="SM00494">
    <property type="entry name" value="ChtBD2"/>
    <property type="match status" value="1"/>
</dbReference>
<dbReference type="InterPro" id="IPR036508">
    <property type="entry name" value="Chitin-bd_dom_sf"/>
</dbReference>
<dbReference type="PROSITE" id="PS50940">
    <property type="entry name" value="CHIT_BIND_II"/>
    <property type="match status" value="1"/>
</dbReference>
<accession>A0A0P5DJC2</accession>
<dbReference type="SUPFAM" id="SSF57625">
    <property type="entry name" value="Invertebrate chitin-binding proteins"/>
    <property type="match status" value="1"/>
</dbReference>
<dbReference type="Proteomes" id="UP000076858">
    <property type="component" value="Unassembled WGS sequence"/>
</dbReference>